<feature type="domain" description="Anthranilate synthase component I N-terminal" evidence="4">
    <location>
        <begin position="18"/>
        <end position="143"/>
    </location>
</feature>
<dbReference type="InterPro" id="IPR005802">
    <property type="entry name" value="ADC_synth_comp_1"/>
</dbReference>
<dbReference type="EC" id="2.6.1.85" evidence="1"/>
<comment type="caution">
    <text evidence="5">The sequence shown here is derived from an EMBL/GenBank/DDBJ whole genome shotgun (WGS) entry which is preliminary data.</text>
</comment>
<dbReference type="Proteomes" id="UP000323708">
    <property type="component" value="Unassembled WGS sequence"/>
</dbReference>
<dbReference type="Pfam" id="PF00425">
    <property type="entry name" value="Chorismate_bind"/>
    <property type="match status" value="1"/>
</dbReference>
<dbReference type="GO" id="GO:0000162">
    <property type="term" value="P:L-tryptophan biosynthetic process"/>
    <property type="evidence" value="ECO:0007669"/>
    <property type="project" value="TreeGrafter"/>
</dbReference>
<evidence type="ECO:0000313" key="5">
    <source>
        <dbReference type="EMBL" id="KAA1193045.1"/>
    </source>
</evidence>
<evidence type="ECO:0000259" key="3">
    <source>
        <dbReference type="Pfam" id="PF00425"/>
    </source>
</evidence>
<dbReference type="SUPFAM" id="SSF56322">
    <property type="entry name" value="ADC synthase"/>
    <property type="match status" value="1"/>
</dbReference>
<dbReference type="RefSeq" id="WP_149610154.1">
    <property type="nucleotide sequence ID" value="NZ_VTUX01000002.1"/>
</dbReference>
<reference evidence="5 6" key="1">
    <citation type="submission" date="2019-09" db="EMBL/GenBank/DDBJ databases">
        <authorList>
            <person name="Chen X.-Y."/>
        </authorList>
    </citation>
    <scope>NUCLEOTIDE SEQUENCE [LARGE SCALE GENOMIC DNA]</scope>
    <source>
        <strain evidence="5 6">NY5</strain>
    </source>
</reference>
<protein>
    <recommendedName>
        <fullName evidence="1">aminodeoxychorismate synthase</fullName>
        <ecNumber evidence="1">2.6.1.85</ecNumber>
    </recommendedName>
</protein>
<dbReference type="InterPro" id="IPR015890">
    <property type="entry name" value="Chorismate_C"/>
</dbReference>
<dbReference type="InterPro" id="IPR005801">
    <property type="entry name" value="ADC_synthase"/>
</dbReference>
<dbReference type="PANTHER" id="PTHR11236">
    <property type="entry name" value="AMINOBENZOATE/ANTHRANILATE SYNTHASE"/>
    <property type="match status" value="1"/>
</dbReference>
<proteinExistence type="predicted"/>
<dbReference type="GO" id="GO:0046820">
    <property type="term" value="F:4-amino-4-deoxychorismate synthase activity"/>
    <property type="evidence" value="ECO:0007669"/>
    <property type="project" value="UniProtKB-EC"/>
</dbReference>
<dbReference type="InterPro" id="IPR006805">
    <property type="entry name" value="Anth_synth_I_N"/>
</dbReference>
<feature type="domain" description="Chorismate-utilising enzyme C-terminal" evidence="3">
    <location>
        <begin position="186"/>
        <end position="440"/>
    </location>
</feature>
<dbReference type="PANTHER" id="PTHR11236:SF50">
    <property type="entry name" value="AMINODEOXYCHORISMATE SYNTHASE COMPONENT 1"/>
    <property type="match status" value="1"/>
</dbReference>
<accession>A0A5B0X2W2</accession>
<keyword evidence="2 5" id="KW-0808">Transferase</keyword>
<dbReference type="AlphaFoldDB" id="A0A5B0X2W2"/>
<evidence type="ECO:0000256" key="1">
    <source>
        <dbReference type="ARBA" id="ARBA00013139"/>
    </source>
</evidence>
<dbReference type="PRINTS" id="PR00095">
    <property type="entry name" value="ANTSNTHASEI"/>
</dbReference>
<dbReference type="EMBL" id="VTUX01000002">
    <property type="protein sequence ID" value="KAA1193045.1"/>
    <property type="molecule type" value="Genomic_DNA"/>
</dbReference>
<dbReference type="InterPro" id="IPR019999">
    <property type="entry name" value="Anth_synth_I-like"/>
</dbReference>
<evidence type="ECO:0000256" key="2">
    <source>
        <dbReference type="ARBA" id="ARBA00022679"/>
    </source>
</evidence>
<keyword evidence="6" id="KW-1185">Reference proteome</keyword>
<evidence type="ECO:0000259" key="4">
    <source>
        <dbReference type="Pfam" id="PF04715"/>
    </source>
</evidence>
<gene>
    <name evidence="5" type="primary">pabB</name>
    <name evidence="5" type="ORF">F0M18_04140</name>
</gene>
<sequence>MHQTVSLEELNYRPDSCELFEALRDIPGAALLDSSYPLSQAGRYDILCAQPVPAPANPPPGADAPAWHDYFSELGRFHRERYGKVQPAAEDIPFCGGLLGVLGYDSGNALHKVQATSAPTTHSGINLSAYDWAVIQDHLLQRAVLVAQPQVSAAVRRDIRLRLQAVPREVNTGFRLRQRFRSNLTEAEYRHAFERIQAYIQAGDCYQVNLAQRFSAGFEGDPWCAYRVLRSIAAAPFSAFLQHGTDSALLCLSPERFLRLHGHRVQTSPIKGTRPRHRDAAADQLAADALRASHKDRAENLMIVDLLRNDLGRNCIPGSIHVDALFEVQSFPTVHHLVSNITGELRADRGAYDLLRDSFPGGSITGAPKRRAMEIIAELEPHAREAYCGSVVYVSADGRMDSNIAIRSLLCHEGEIRCWGGGGIVADSQWRHEYQETFDKVGRFLAALESMS</sequence>
<dbReference type="Gene3D" id="3.60.120.10">
    <property type="entry name" value="Anthranilate synthase"/>
    <property type="match status" value="1"/>
</dbReference>
<dbReference type="NCBIfam" id="TIGR00553">
    <property type="entry name" value="pabB"/>
    <property type="match status" value="1"/>
</dbReference>
<organism evidence="5 6">
    <name type="scientific">Pseudohalioglobus sediminis</name>
    <dbReference type="NCBI Taxonomy" id="2606449"/>
    <lineage>
        <taxon>Bacteria</taxon>
        <taxon>Pseudomonadati</taxon>
        <taxon>Pseudomonadota</taxon>
        <taxon>Gammaproteobacteria</taxon>
        <taxon>Cellvibrionales</taxon>
        <taxon>Halieaceae</taxon>
        <taxon>Pseudohalioglobus</taxon>
    </lineage>
</organism>
<keyword evidence="5" id="KW-0032">Aminotransferase</keyword>
<dbReference type="GO" id="GO:0009396">
    <property type="term" value="P:folic acid-containing compound biosynthetic process"/>
    <property type="evidence" value="ECO:0007669"/>
    <property type="project" value="InterPro"/>
</dbReference>
<dbReference type="Pfam" id="PF04715">
    <property type="entry name" value="Anth_synt_I_N"/>
    <property type="match status" value="1"/>
</dbReference>
<name>A0A5B0X2W2_9GAMM</name>
<evidence type="ECO:0000313" key="6">
    <source>
        <dbReference type="Proteomes" id="UP000323708"/>
    </source>
</evidence>